<dbReference type="SMART" id="SM00490">
    <property type="entry name" value="HELICc"/>
    <property type="match status" value="1"/>
</dbReference>
<evidence type="ECO:0000256" key="4">
    <source>
        <dbReference type="ARBA" id="ARBA00022741"/>
    </source>
</evidence>
<dbReference type="InterPro" id="IPR038718">
    <property type="entry name" value="SNF2-like_sf"/>
</dbReference>
<dbReference type="Pfam" id="PF07529">
    <property type="entry name" value="HSA"/>
    <property type="match status" value="1"/>
</dbReference>
<feature type="region of interest" description="Disordered" evidence="14">
    <location>
        <begin position="1849"/>
        <end position="2001"/>
    </location>
</feature>
<evidence type="ECO:0000256" key="14">
    <source>
        <dbReference type="SAM" id="MobiDB-lite"/>
    </source>
</evidence>
<dbReference type="SMART" id="SM00487">
    <property type="entry name" value="DEXDc"/>
    <property type="match status" value="1"/>
</dbReference>
<keyword evidence="3" id="KW-0597">Phosphoprotein</keyword>
<dbReference type="PROSITE" id="PS51192">
    <property type="entry name" value="HELICASE_ATP_BIND_1"/>
    <property type="match status" value="1"/>
</dbReference>
<dbReference type="Gene3D" id="3.40.50.10810">
    <property type="entry name" value="Tandem AAA-ATPase domain"/>
    <property type="match status" value="1"/>
</dbReference>
<feature type="compositionally biased region" description="Polar residues" evidence="14">
    <location>
        <begin position="91"/>
        <end position="109"/>
    </location>
</feature>
<feature type="compositionally biased region" description="Polar residues" evidence="14">
    <location>
        <begin position="1"/>
        <end position="10"/>
    </location>
</feature>
<comment type="similarity">
    <text evidence="2">Belongs to the SNF2/RAD54 helicase family. SWR1 subfamily.</text>
</comment>
<feature type="compositionally biased region" description="Basic and acidic residues" evidence="14">
    <location>
        <begin position="1979"/>
        <end position="1992"/>
    </location>
</feature>
<dbReference type="GO" id="GO:0005524">
    <property type="term" value="F:ATP binding"/>
    <property type="evidence" value="ECO:0007669"/>
    <property type="project" value="UniProtKB-KW"/>
</dbReference>
<dbReference type="GO" id="GO:0140096">
    <property type="term" value="F:catalytic activity, acting on a protein"/>
    <property type="evidence" value="ECO:0007669"/>
    <property type="project" value="UniProtKB-ARBA"/>
</dbReference>
<dbReference type="PANTHER" id="PTHR45685:SF1">
    <property type="entry name" value="HELICASE SRCAP"/>
    <property type="match status" value="1"/>
</dbReference>
<dbReference type="GO" id="GO:0010557">
    <property type="term" value="P:positive regulation of macromolecule biosynthetic process"/>
    <property type="evidence" value="ECO:0007669"/>
    <property type="project" value="UniProtKB-ARBA"/>
</dbReference>
<keyword evidence="12" id="KW-0539">Nucleus</keyword>
<dbReference type="Proteomes" id="UP001107558">
    <property type="component" value="Chromosome 3"/>
</dbReference>
<feature type="region of interest" description="Disordered" evidence="14">
    <location>
        <begin position="91"/>
        <end position="125"/>
    </location>
</feature>
<dbReference type="GO" id="GO:0004386">
    <property type="term" value="F:helicase activity"/>
    <property type="evidence" value="ECO:0007669"/>
    <property type="project" value="UniProtKB-KW"/>
</dbReference>
<feature type="compositionally biased region" description="Low complexity" evidence="14">
    <location>
        <begin position="1789"/>
        <end position="1802"/>
    </location>
</feature>
<feature type="region of interest" description="Disordered" evidence="14">
    <location>
        <begin position="1774"/>
        <end position="1837"/>
    </location>
</feature>
<feature type="compositionally biased region" description="Basic and acidic residues" evidence="14">
    <location>
        <begin position="1774"/>
        <end position="1788"/>
    </location>
</feature>
<feature type="compositionally biased region" description="Basic and acidic residues" evidence="14">
    <location>
        <begin position="584"/>
        <end position="605"/>
    </location>
</feature>
<keyword evidence="19" id="KW-1185">Reference proteome</keyword>
<dbReference type="FunFam" id="1.20.120.850:FF:000012">
    <property type="entry name" value="protein PHOTOPERIOD-INDEPENDENT EARLY FLOWERING 1 isoform X3"/>
    <property type="match status" value="1"/>
</dbReference>
<evidence type="ECO:0000256" key="9">
    <source>
        <dbReference type="ARBA" id="ARBA00023015"/>
    </source>
</evidence>
<dbReference type="GO" id="GO:0000812">
    <property type="term" value="C:Swr1 complex"/>
    <property type="evidence" value="ECO:0007669"/>
    <property type="project" value="TreeGrafter"/>
</dbReference>
<dbReference type="OrthoDB" id="372624at2759"/>
<dbReference type="GO" id="GO:0006338">
    <property type="term" value="P:chromatin remodeling"/>
    <property type="evidence" value="ECO:0007669"/>
    <property type="project" value="TreeGrafter"/>
</dbReference>
<dbReference type="InterPro" id="IPR014001">
    <property type="entry name" value="Helicase_ATP-bd"/>
</dbReference>
<dbReference type="GO" id="GO:0016887">
    <property type="term" value="F:ATP hydrolysis activity"/>
    <property type="evidence" value="ECO:0007669"/>
    <property type="project" value="TreeGrafter"/>
</dbReference>
<dbReference type="GO" id="GO:0010468">
    <property type="term" value="P:regulation of gene expression"/>
    <property type="evidence" value="ECO:0007669"/>
    <property type="project" value="UniProtKB-ARBA"/>
</dbReference>
<dbReference type="InterPro" id="IPR014012">
    <property type="entry name" value="HSA_dom"/>
</dbReference>
<feature type="region of interest" description="Disordered" evidence="14">
    <location>
        <begin position="1"/>
        <end position="53"/>
    </location>
</feature>
<comment type="caution">
    <text evidence="18">The sequence shown here is derived from an EMBL/GenBank/DDBJ whole genome shotgun (WGS) entry which is preliminary data.</text>
</comment>
<feature type="compositionally biased region" description="Acidic residues" evidence="14">
    <location>
        <begin position="559"/>
        <end position="583"/>
    </location>
</feature>
<dbReference type="FunFam" id="3.40.50.10810:FF:000005">
    <property type="entry name" value="Photoperiod-independent early flowering 1"/>
    <property type="match status" value="1"/>
</dbReference>
<evidence type="ECO:0000256" key="6">
    <source>
        <dbReference type="ARBA" id="ARBA00022806"/>
    </source>
</evidence>
<feature type="region of interest" description="Disordered" evidence="14">
    <location>
        <begin position="282"/>
        <end position="308"/>
    </location>
</feature>
<keyword evidence="4" id="KW-0547">Nucleotide-binding</keyword>
<evidence type="ECO:0000259" key="17">
    <source>
        <dbReference type="PROSITE" id="PS51204"/>
    </source>
</evidence>
<dbReference type="EMBL" id="JADBJN010000003">
    <property type="protein sequence ID" value="KAG5670972.1"/>
    <property type="molecule type" value="Genomic_DNA"/>
</dbReference>
<feature type="compositionally biased region" description="Polar residues" evidence="14">
    <location>
        <begin position="1803"/>
        <end position="1831"/>
    </location>
</feature>
<dbReference type="Gene3D" id="1.20.120.850">
    <property type="entry name" value="SWI2/SNF2 ATPases, N-terminal domain"/>
    <property type="match status" value="1"/>
</dbReference>
<dbReference type="InterPro" id="IPR031575">
    <property type="entry name" value="EP400_N"/>
</dbReference>
<feature type="compositionally biased region" description="Basic and acidic residues" evidence="14">
    <location>
        <begin position="486"/>
        <end position="496"/>
    </location>
</feature>
<evidence type="ECO:0000256" key="1">
    <source>
        <dbReference type="ARBA" id="ARBA00004123"/>
    </source>
</evidence>
<feature type="compositionally biased region" description="Low complexity" evidence="14">
    <location>
        <begin position="1935"/>
        <end position="1947"/>
    </location>
</feature>
<dbReference type="InterPro" id="IPR050520">
    <property type="entry name" value="INO80/SWR1_helicase"/>
</dbReference>
<dbReference type="CDD" id="cd18793">
    <property type="entry name" value="SF2_C_SNF"/>
    <property type="match status" value="1"/>
</dbReference>
<keyword evidence="5" id="KW-0378">Hydrolase</keyword>
<reference evidence="18" key="1">
    <citation type="submission" date="2021-03" db="EMBL/GenBank/DDBJ databases">
        <title>Chromosome level genome of the anhydrobiotic midge Polypedilum vanderplanki.</title>
        <authorList>
            <person name="Yoshida Y."/>
            <person name="Kikawada T."/>
            <person name="Gusev O."/>
        </authorList>
    </citation>
    <scope>NUCLEOTIDE SEQUENCE</scope>
    <source>
        <strain evidence="18">NIAS01</strain>
        <tissue evidence="18">Whole body or cell culture</tissue>
    </source>
</reference>
<evidence type="ECO:0000313" key="18">
    <source>
        <dbReference type="EMBL" id="KAG5670972.1"/>
    </source>
</evidence>
<accession>A0A9J6BM77</accession>
<dbReference type="InterPro" id="IPR000330">
    <property type="entry name" value="SNF2_N"/>
</dbReference>
<feature type="compositionally biased region" description="Basic and acidic residues" evidence="14">
    <location>
        <begin position="666"/>
        <end position="675"/>
    </location>
</feature>
<protein>
    <recommendedName>
        <fullName evidence="20">Helicase domino</fullName>
    </recommendedName>
</protein>
<keyword evidence="6" id="KW-0347">Helicase</keyword>
<feature type="compositionally biased region" description="Low complexity" evidence="14">
    <location>
        <begin position="282"/>
        <end position="307"/>
    </location>
</feature>
<evidence type="ECO:0000256" key="3">
    <source>
        <dbReference type="ARBA" id="ARBA00022553"/>
    </source>
</evidence>
<proteinExistence type="inferred from homology"/>
<dbReference type="Pfam" id="PF15790">
    <property type="entry name" value="EP400_N"/>
    <property type="match status" value="1"/>
</dbReference>
<name>A0A9J6BM77_POLVA</name>
<evidence type="ECO:0000313" key="19">
    <source>
        <dbReference type="Proteomes" id="UP001107558"/>
    </source>
</evidence>
<evidence type="ECO:0000259" key="15">
    <source>
        <dbReference type="PROSITE" id="PS51192"/>
    </source>
</evidence>
<keyword evidence="13" id="KW-0175">Coiled coil</keyword>
<keyword evidence="10" id="KW-0238">DNA-binding</keyword>
<feature type="compositionally biased region" description="Low complexity" evidence="14">
    <location>
        <begin position="11"/>
        <end position="53"/>
    </location>
</feature>
<feature type="compositionally biased region" description="Low complexity" evidence="14">
    <location>
        <begin position="1903"/>
        <end position="1919"/>
    </location>
</feature>
<feature type="domain" description="Helicase ATP-binding" evidence="15">
    <location>
        <begin position="746"/>
        <end position="911"/>
    </location>
</feature>
<dbReference type="SMART" id="SM00573">
    <property type="entry name" value="HSA"/>
    <property type="match status" value="1"/>
</dbReference>
<feature type="compositionally biased region" description="Polar residues" evidence="14">
    <location>
        <begin position="462"/>
        <end position="476"/>
    </location>
</feature>
<dbReference type="InterPro" id="IPR027417">
    <property type="entry name" value="P-loop_NTPase"/>
</dbReference>
<evidence type="ECO:0000256" key="5">
    <source>
        <dbReference type="ARBA" id="ARBA00022801"/>
    </source>
</evidence>
<evidence type="ECO:0000256" key="2">
    <source>
        <dbReference type="ARBA" id="ARBA00009220"/>
    </source>
</evidence>
<evidence type="ECO:0000256" key="13">
    <source>
        <dbReference type="SAM" id="Coils"/>
    </source>
</evidence>
<feature type="coiled-coil region" evidence="13">
    <location>
        <begin position="1718"/>
        <end position="1763"/>
    </location>
</feature>
<dbReference type="GO" id="GO:0042393">
    <property type="term" value="F:histone binding"/>
    <property type="evidence" value="ECO:0007669"/>
    <property type="project" value="TreeGrafter"/>
</dbReference>
<dbReference type="GO" id="GO:0003677">
    <property type="term" value="F:DNA binding"/>
    <property type="evidence" value="ECO:0007669"/>
    <property type="project" value="UniProtKB-KW"/>
</dbReference>
<keyword evidence="8" id="KW-0156">Chromatin regulator</keyword>
<feature type="compositionally biased region" description="Low complexity" evidence="14">
    <location>
        <begin position="2125"/>
        <end position="2141"/>
    </location>
</feature>
<feature type="region of interest" description="Disordered" evidence="14">
    <location>
        <begin position="546"/>
        <end position="675"/>
    </location>
</feature>
<feature type="compositionally biased region" description="Basic and acidic residues" evidence="14">
    <location>
        <begin position="546"/>
        <end position="558"/>
    </location>
</feature>
<dbReference type="Gene3D" id="3.40.50.300">
    <property type="entry name" value="P-loop containing nucleotide triphosphate hydrolases"/>
    <property type="match status" value="1"/>
</dbReference>
<keyword evidence="11" id="KW-0804">Transcription</keyword>
<feature type="compositionally biased region" description="Basic and acidic residues" evidence="14">
    <location>
        <begin position="2023"/>
        <end position="2047"/>
    </location>
</feature>
<feature type="compositionally biased region" description="Polar residues" evidence="14">
    <location>
        <begin position="1968"/>
        <end position="1977"/>
    </location>
</feature>
<evidence type="ECO:0000256" key="12">
    <source>
        <dbReference type="ARBA" id="ARBA00023242"/>
    </source>
</evidence>
<organism evidence="18 19">
    <name type="scientific">Polypedilum vanderplanki</name>
    <name type="common">Sleeping chironomid midge</name>
    <dbReference type="NCBI Taxonomy" id="319348"/>
    <lineage>
        <taxon>Eukaryota</taxon>
        <taxon>Metazoa</taxon>
        <taxon>Ecdysozoa</taxon>
        <taxon>Arthropoda</taxon>
        <taxon>Hexapoda</taxon>
        <taxon>Insecta</taxon>
        <taxon>Pterygota</taxon>
        <taxon>Neoptera</taxon>
        <taxon>Endopterygota</taxon>
        <taxon>Diptera</taxon>
        <taxon>Nematocera</taxon>
        <taxon>Chironomoidea</taxon>
        <taxon>Chironomidae</taxon>
        <taxon>Chironominae</taxon>
        <taxon>Polypedilum</taxon>
        <taxon>Polypedilum</taxon>
    </lineage>
</organism>
<keyword evidence="7" id="KW-0067">ATP-binding</keyword>
<comment type="subcellular location">
    <subcellularLocation>
        <location evidence="1">Nucleus</location>
    </subcellularLocation>
</comment>
<feature type="region of interest" description="Disordered" evidence="14">
    <location>
        <begin position="462"/>
        <end position="526"/>
    </location>
</feature>
<dbReference type="InterPro" id="IPR001650">
    <property type="entry name" value="Helicase_C-like"/>
</dbReference>
<evidence type="ECO:0000259" key="16">
    <source>
        <dbReference type="PROSITE" id="PS51194"/>
    </source>
</evidence>
<dbReference type="PANTHER" id="PTHR45685">
    <property type="entry name" value="HELICASE SRCAP-RELATED"/>
    <property type="match status" value="1"/>
</dbReference>
<dbReference type="SUPFAM" id="SSF52540">
    <property type="entry name" value="P-loop containing nucleoside triphosphate hydrolases"/>
    <property type="match status" value="2"/>
</dbReference>
<evidence type="ECO:0000256" key="10">
    <source>
        <dbReference type="ARBA" id="ARBA00023125"/>
    </source>
</evidence>
<dbReference type="FunFam" id="3.40.50.300:FF:000529">
    <property type="entry name" value="helicase SRCAP isoform X1"/>
    <property type="match status" value="1"/>
</dbReference>
<feature type="region of interest" description="Disordered" evidence="14">
    <location>
        <begin position="2021"/>
        <end position="2047"/>
    </location>
</feature>
<feature type="domain" description="Helicase C-terminal" evidence="16">
    <location>
        <begin position="1431"/>
        <end position="1581"/>
    </location>
</feature>
<dbReference type="Pfam" id="PF00176">
    <property type="entry name" value="SNF2-rel_dom"/>
    <property type="match status" value="1"/>
</dbReference>
<evidence type="ECO:0000256" key="8">
    <source>
        <dbReference type="ARBA" id="ARBA00022853"/>
    </source>
</evidence>
<sequence length="2141" mass="242640">MSRLTASDNRNQQPQQPNNQIVQNIHHQPQQQQQQSQSQSVPNQNIRNQQQQSQVISLSQAGSYLIINNNNASSQASVNSPLQSSIFYSSSATSVSTPPNQSTNATTPVSSQLSTSTTHHLDSNSPIAKKRLKLDAAADSSSSCGSNTEDLTALKKRILEHKFQRLKSLKEKHSEHVVELFFLQSNGNMMEYPAWRKKPPISQFLSFKKGYRLDPSGPDDDSIRTLNQQLPEGAEIKIPGVGSTPIAVSTQLPAAVAQLNQKGGTPLVLEPRRIIGSTNGTISATSTATSSNHISTSTSSPITPANSENVSVKAKEEAYVLQRVQELKREGLWMGTRLPKLAEPQRYKTHWDFLLEEMQWLAADFASERKWKKAAARKCARMVQNYFKEKEMAAQKAEKAQEQNLKRIAAFIAKEIKTFWANVEKVVEAKQHTRLEAKRKKALNEKLNFIVDQTEKYSQQVAEGMNKTASKANSLTSSRISSPSRISDDEWSRPNEESDDDEETIAQAEAEIPTGSTNDEIDALKKESEMDLDDFLKTLPKDYLTNREKIVVSEKSSSEDEAEESDKEFEASDDSADDEDTIMEQEKTEKNRDHQAEIDELKAENEMSIDELMAKYKKNAPKNLDSDDDESMADEESEEVNSDEESEQEDEEEPMEVDSDNETEMSVEKDTKEPEIGLEKLLEDQQMTSSENCDNGDALLNNVAALAQSIQPKGNTLSSTNVVTPIPVLLRHSLREYQHIGLDWLVTMHDRKLNGILADEMGLGKTIQTIALLAHLACVKENWGPHLIIVPSSVMLNWEMEFKKWCPGFKIMTYYGSQKERKLKRIGWTKPNAFHVCITSYKLVIQDHQSFRRKKWKYLILDEAQNIKNFKSQRWQLLLNFSTERRLLLTGTPLQNSMSELWSLMHFLMPNFFESHRTFDELFSKPMAGMVEGNVEYNETIIIKLHKVLRPFLLRRLKSEVEKQMPKKYEHVVMCRLSNRQRFLYDDFMGRTKTKETLASGNLLSVINVLMQLRKVCNHPNLFETRPTISPFRMDRINMTVPSMIYNIVQYDPLKNIDLVALNLVLIQLETCLTAFVAFRMKQLITPKKLIEEIDSTPELPPICPSGRCKIHLRMKPYVQKDISTTSGQQQIKVGTSPAIRANTNRNLIVERKNSQPMIIDDDKNQITLQQIPSTSGTLNVRAKPLVTSQFIQSASGQIYLVNRKQNILTANSSMMIVNPTPASSPSTTINQPLASAVIEAVRNSSPEKIVPQEKNLQSEFHLPIIEEQQQDYRRHILQLLSKSNQRKCDASPLYGEDVRYFLTKITNEIKSQNSIPFITKSYVNCKAENLKKVSFSSLAKSIKSIDDRAVELKEIFENFVFVVPAVSSDLPSLSVTHMHPSVRNYENQRDSIICKEISPKMRLLHPIASAMATQFPDPRLIQYDCGKLQSLNLLLRKLKSENHRVLIFTQMTRMLDVLEAFLNYHGHIYLRLDGTTKVEQRQLLMERFNEDKRIFVFILSTRSGGVGINLTGADTVIFYDSDWNPTCDAQAQDRCHRIGQTRDVHIYRLISEKTIEENILKKANQKRLLGDLAIEGGNFTEAYFKNSTIQDLFNVDQSDDANTRLAEVIDRDKERKEKLSTSLALPSTSETDKTAVGAFESALAAAEDDQDVEAAKVVREEAAEDLAEFDENIPITEEREPELTKQEREIRNLIEQLSPVERYAMRFVEESGGSWSASQLKAAEMEIEQQKREWEEKRLVQLEQEALERQKAEKENNELLTYSREDALNKVNIKSDKKSLLGKRKSENANQSQSQRASQRNKSGSESLTRNSNGIVKNNDSHVNSNNSISPKEKVQKVLQKDVNLLVKRATRQNTNPTSLSNSVHDENKANSKHAATIIPRRAMSRKSDRSNSSKSKKTPVRSVSESTRSTSISRQTSILDDSDSECSLDVMIDSNDVNDSDSNSNHNAKVESNFDSTSQDDDTLMNDDNSTITDETTIERTPKNHDDKSKITSSPRTRSRGTVKINLWTLDDSPILPAKRQRGESVVRNNDNTKEERQIKSEENQLKSDFNVKECKVSITDIQKKPKTAPSPQSKNQKRLSSLAKNNYTLDSWVKKMPEPIAKNSAKHSSNNEKEDNDEGSVTTTRATRRSAAIANKTL</sequence>
<evidence type="ECO:0000256" key="11">
    <source>
        <dbReference type="ARBA" id="ARBA00023163"/>
    </source>
</evidence>
<dbReference type="CDD" id="cd18003">
    <property type="entry name" value="DEXQc_SRCAP"/>
    <property type="match status" value="1"/>
</dbReference>
<feature type="compositionally biased region" description="Acidic residues" evidence="14">
    <location>
        <begin position="626"/>
        <end position="665"/>
    </location>
</feature>
<keyword evidence="9" id="KW-0805">Transcription regulation</keyword>
<dbReference type="InterPro" id="IPR049730">
    <property type="entry name" value="SNF2/RAD54-like_C"/>
</dbReference>
<dbReference type="PROSITE" id="PS51194">
    <property type="entry name" value="HELICASE_CTER"/>
    <property type="match status" value="1"/>
</dbReference>
<feature type="compositionally biased region" description="Polar residues" evidence="14">
    <location>
        <begin position="1853"/>
        <end position="1864"/>
    </location>
</feature>
<evidence type="ECO:0008006" key="20">
    <source>
        <dbReference type="Google" id="ProtNLM"/>
    </source>
</evidence>
<dbReference type="PROSITE" id="PS51204">
    <property type="entry name" value="HSA"/>
    <property type="match status" value="1"/>
</dbReference>
<feature type="compositionally biased region" description="Polar residues" evidence="14">
    <location>
        <begin position="2072"/>
        <end position="2092"/>
    </location>
</feature>
<feature type="domain" description="HSA" evidence="17">
    <location>
        <begin position="338"/>
        <end position="410"/>
    </location>
</feature>
<evidence type="ECO:0000256" key="7">
    <source>
        <dbReference type="ARBA" id="ARBA00022840"/>
    </source>
</evidence>
<gene>
    <name evidence="18" type="ORF">PVAND_001200</name>
</gene>
<feature type="region of interest" description="Disordered" evidence="14">
    <location>
        <begin position="2063"/>
        <end position="2141"/>
    </location>
</feature>
<dbReference type="Pfam" id="PF00271">
    <property type="entry name" value="Helicase_C"/>
    <property type="match status" value="1"/>
</dbReference>